<dbReference type="SUPFAM" id="SSF52540">
    <property type="entry name" value="P-loop containing nucleoside triphosphate hydrolases"/>
    <property type="match status" value="1"/>
</dbReference>
<evidence type="ECO:0000313" key="6">
    <source>
        <dbReference type="EMBL" id="KRN17820.1"/>
    </source>
</evidence>
<dbReference type="InterPro" id="IPR017871">
    <property type="entry name" value="ABC_transporter-like_CS"/>
</dbReference>
<dbReference type="AlphaFoldDB" id="A0A0R2EZE9"/>
<dbReference type="Pfam" id="PF00005">
    <property type="entry name" value="ABC_tran"/>
    <property type="match status" value="1"/>
</dbReference>
<dbReference type="GO" id="GO:0016887">
    <property type="term" value="F:ATP hydrolysis activity"/>
    <property type="evidence" value="ECO:0007669"/>
    <property type="project" value="InterPro"/>
</dbReference>
<protein>
    <submittedName>
        <fullName evidence="6">ABC transporter, ATP-binding protein</fullName>
    </submittedName>
</protein>
<comment type="caution">
    <text evidence="6">The sequence shown here is derived from an EMBL/GenBank/DDBJ whole genome shotgun (WGS) entry which is preliminary data.</text>
</comment>
<dbReference type="RefSeq" id="WP_054736386.1">
    <property type="nucleotide sequence ID" value="NZ_AYZM01000171.1"/>
</dbReference>
<dbReference type="PANTHER" id="PTHR42794:SF1">
    <property type="entry name" value="HEMIN IMPORT ATP-BINDING PROTEIN HMUV"/>
    <property type="match status" value="1"/>
</dbReference>
<keyword evidence="7" id="KW-1185">Reference proteome</keyword>
<dbReference type="Proteomes" id="UP000051442">
    <property type="component" value="Unassembled WGS sequence"/>
</dbReference>
<evidence type="ECO:0000259" key="5">
    <source>
        <dbReference type="PROSITE" id="PS50893"/>
    </source>
</evidence>
<dbReference type="InterPro" id="IPR003593">
    <property type="entry name" value="AAA+_ATPase"/>
</dbReference>
<dbReference type="EMBL" id="AYZM01000171">
    <property type="protein sequence ID" value="KRN17820.1"/>
    <property type="molecule type" value="Genomic_DNA"/>
</dbReference>
<gene>
    <name evidence="6" type="ORF">FD14_GL002545</name>
</gene>
<keyword evidence="4" id="KW-1278">Translocase</keyword>
<dbReference type="OrthoDB" id="9787851at2"/>
<dbReference type="GO" id="GO:0005524">
    <property type="term" value="F:ATP binding"/>
    <property type="evidence" value="ECO:0007669"/>
    <property type="project" value="UniProtKB-KW"/>
</dbReference>
<evidence type="ECO:0000256" key="3">
    <source>
        <dbReference type="ARBA" id="ARBA00022840"/>
    </source>
</evidence>
<dbReference type="PROSITE" id="PS00211">
    <property type="entry name" value="ABC_TRANSPORTER_1"/>
    <property type="match status" value="1"/>
</dbReference>
<dbReference type="FunFam" id="3.40.50.300:FF:000134">
    <property type="entry name" value="Iron-enterobactin ABC transporter ATP-binding protein"/>
    <property type="match status" value="1"/>
</dbReference>
<dbReference type="InterPro" id="IPR003439">
    <property type="entry name" value="ABC_transporter-like_ATP-bd"/>
</dbReference>
<evidence type="ECO:0000256" key="4">
    <source>
        <dbReference type="ARBA" id="ARBA00022967"/>
    </source>
</evidence>
<accession>A0A0R2EZE9</accession>
<dbReference type="PANTHER" id="PTHR42794">
    <property type="entry name" value="HEMIN IMPORT ATP-BINDING PROTEIN HMUV"/>
    <property type="match status" value="1"/>
</dbReference>
<keyword evidence="1" id="KW-0813">Transport</keyword>
<dbReference type="SMART" id="SM00382">
    <property type="entry name" value="AAA"/>
    <property type="match status" value="1"/>
</dbReference>
<dbReference type="PATRIC" id="fig|1423804.4.peg.2754"/>
<evidence type="ECO:0000313" key="7">
    <source>
        <dbReference type="Proteomes" id="UP000051442"/>
    </source>
</evidence>
<feature type="domain" description="ABC transporter" evidence="5">
    <location>
        <begin position="1"/>
        <end position="235"/>
    </location>
</feature>
<dbReference type="InterPro" id="IPR027417">
    <property type="entry name" value="P-loop_NTPase"/>
</dbReference>
<dbReference type="STRING" id="1423804.FD14_GL002545"/>
<organism evidence="6 7">
    <name type="scientific">Secundilactobacillus similis DSM 23365 = JCM 2765</name>
    <dbReference type="NCBI Taxonomy" id="1423804"/>
    <lineage>
        <taxon>Bacteria</taxon>
        <taxon>Bacillati</taxon>
        <taxon>Bacillota</taxon>
        <taxon>Bacilli</taxon>
        <taxon>Lactobacillales</taxon>
        <taxon>Lactobacillaceae</taxon>
        <taxon>Secundilactobacillus</taxon>
    </lineage>
</organism>
<evidence type="ECO:0000256" key="1">
    <source>
        <dbReference type="ARBA" id="ARBA00022448"/>
    </source>
</evidence>
<evidence type="ECO:0000256" key="2">
    <source>
        <dbReference type="ARBA" id="ARBA00022741"/>
    </source>
</evidence>
<dbReference type="CDD" id="cd03214">
    <property type="entry name" value="ABC_Iron-Siderophores_B12_Hemin"/>
    <property type="match status" value="1"/>
</dbReference>
<keyword evidence="2" id="KW-0547">Nucleotide-binding</keyword>
<keyword evidence="3 6" id="KW-0067">ATP-binding</keyword>
<dbReference type="PROSITE" id="PS50893">
    <property type="entry name" value="ABC_TRANSPORTER_2"/>
    <property type="match status" value="1"/>
</dbReference>
<name>A0A0R2EZE9_9LACO</name>
<sequence length="252" mass="28119">MELDHVSFRYSGASTSIQKVTATVPTGQILSIIGPNGAGKTTLLKLMLGQLMPEQGQIKVQGQPLQDLSLKQRAQTMAFVSQQHAVYDDLRVKDVVKMGRLASHSLLATITDEEIQPYLAQVHLETLAERWLSSLSGGQQQRVWIAAALAQEPQMLFLDEPTTYLDVGHQRDLMTLIRELQYTVHMTVVLVLHDINQALMVSDHVWLLKQGQLIADRPAKDCFDAELLQQVFGLGIQIVEVPQYGPYIIQVP</sequence>
<reference evidence="6 7" key="1">
    <citation type="journal article" date="2015" name="Genome Announc.">
        <title>Expanding the biotechnology potential of lactobacilli through comparative genomics of 213 strains and associated genera.</title>
        <authorList>
            <person name="Sun Z."/>
            <person name="Harris H.M."/>
            <person name="McCann A."/>
            <person name="Guo C."/>
            <person name="Argimon S."/>
            <person name="Zhang W."/>
            <person name="Yang X."/>
            <person name="Jeffery I.B."/>
            <person name="Cooney J.C."/>
            <person name="Kagawa T.F."/>
            <person name="Liu W."/>
            <person name="Song Y."/>
            <person name="Salvetti E."/>
            <person name="Wrobel A."/>
            <person name="Rasinkangas P."/>
            <person name="Parkhill J."/>
            <person name="Rea M.C."/>
            <person name="O'Sullivan O."/>
            <person name="Ritari J."/>
            <person name="Douillard F.P."/>
            <person name="Paul Ross R."/>
            <person name="Yang R."/>
            <person name="Briner A.E."/>
            <person name="Felis G.E."/>
            <person name="de Vos W.M."/>
            <person name="Barrangou R."/>
            <person name="Klaenhammer T.R."/>
            <person name="Caufield P.W."/>
            <person name="Cui Y."/>
            <person name="Zhang H."/>
            <person name="O'Toole P.W."/>
        </authorList>
    </citation>
    <scope>NUCLEOTIDE SEQUENCE [LARGE SCALE GENOMIC DNA]</scope>
    <source>
        <strain evidence="6 7">DSM 23365</strain>
    </source>
</reference>
<dbReference type="Gene3D" id="3.40.50.300">
    <property type="entry name" value="P-loop containing nucleotide triphosphate hydrolases"/>
    <property type="match status" value="1"/>
</dbReference>
<proteinExistence type="predicted"/>